<dbReference type="STRING" id="1108045.GORHZ_118_00380"/>
<dbReference type="Proteomes" id="UP000008363">
    <property type="component" value="Unassembled WGS sequence"/>
</dbReference>
<organism evidence="1 2">
    <name type="scientific">Gordonia rhizosphera NBRC 16068</name>
    <dbReference type="NCBI Taxonomy" id="1108045"/>
    <lineage>
        <taxon>Bacteria</taxon>
        <taxon>Bacillati</taxon>
        <taxon>Actinomycetota</taxon>
        <taxon>Actinomycetes</taxon>
        <taxon>Mycobacteriales</taxon>
        <taxon>Gordoniaceae</taxon>
        <taxon>Gordonia</taxon>
    </lineage>
</organism>
<gene>
    <name evidence="1" type="ORF">GORHZ_118_00380</name>
</gene>
<accession>K6WF96</accession>
<reference evidence="1 2" key="1">
    <citation type="submission" date="2012-08" db="EMBL/GenBank/DDBJ databases">
        <title>Whole genome shotgun sequence of Gordonia rhizosphera NBRC 16068.</title>
        <authorList>
            <person name="Takarada H."/>
            <person name="Isaki S."/>
            <person name="Hosoyama A."/>
            <person name="Tsuchikane K."/>
            <person name="Katsumata H."/>
            <person name="Baba S."/>
            <person name="Ohji S."/>
            <person name="Yamazaki S."/>
            <person name="Fujita N."/>
        </authorList>
    </citation>
    <scope>NUCLEOTIDE SEQUENCE [LARGE SCALE GENOMIC DNA]</scope>
    <source>
        <strain evidence="1 2">NBRC 16068</strain>
    </source>
</reference>
<dbReference type="EMBL" id="BAHC01000118">
    <property type="protein sequence ID" value="GAB90822.1"/>
    <property type="molecule type" value="Genomic_DNA"/>
</dbReference>
<evidence type="ECO:0000313" key="2">
    <source>
        <dbReference type="Proteomes" id="UP000008363"/>
    </source>
</evidence>
<sequence>MKLTLGWIVDPTQVYFTLERRVSPPLEDIVRTDAFLDALTAWTSIQRLAKGAIRQGQTAIAGSLGLPTGRQIARLTRAIEQSGHMPRQAQHDSVIATAAEVRS</sequence>
<protein>
    <submittedName>
        <fullName evidence="1">Uncharacterized protein</fullName>
    </submittedName>
</protein>
<comment type="caution">
    <text evidence="1">The sequence shown here is derived from an EMBL/GenBank/DDBJ whole genome shotgun (WGS) entry which is preliminary data.</text>
</comment>
<name>K6WF96_9ACTN</name>
<evidence type="ECO:0000313" key="1">
    <source>
        <dbReference type="EMBL" id="GAB90822.1"/>
    </source>
</evidence>
<dbReference type="AlphaFoldDB" id="K6WF96"/>
<dbReference type="RefSeq" id="WP_006333910.1">
    <property type="nucleotide sequence ID" value="NZ_BAHC01000118.1"/>
</dbReference>
<proteinExistence type="predicted"/>
<keyword evidence="2" id="KW-1185">Reference proteome</keyword>